<dbReference type="GO" id="GO:0016020">
    <property type="term" value="C:membrane"/>
    <property type="evidence" value="ECO:0007669"/>
    <property type="project" value="UniProtKB-SubCell"/>
</dbReference>
<dbReference type="EMBL" id="RXIC02000020">
    <property type="protein sequence ID" value="KAB1224210.1"/>
    <property type="molecule type" value="Genomic_DNA"/>
</dbReference>
<reference evidence="8" key="3">
    <citation type="submission" date="2019-09" db="EMBL/GenBank/DDBJ databases">
        <authorList>
            <person name="Gao Z."/>
        </authorList>
    </citation>
    <scope>NUCLEOTIDE SEQUENCE</scope>
    <source>
        <tissue evidence="8">Leaves</tissue>
    </source>
</reference>
<dbReference type="EMBL" id="RXIC02000139">
    <property type="protein sequence ID" value="KAB1200640.1"/>
    <property type="molecule type" value="Genomic_DNA"/>
</dbReference>
<dbReference type="Pfam" id="PF00153">
    <property type="entry name" value="Mito_carr"/>
    <property type="match status" value="4"/>
</dbReference>
<evidence type="ECO:0000313" key="8">
    <source>
        <dbReference type="EMBL" id="KAB1200640.1"/>
    </source>
</evidence>
<dbReference type="AlphaFoldDB" id="A0A6A1UNG2"/>
<dbReference type="PROSITE" id="PS50920">
    <property type="entry name" value="SOLCAR"/>
    <property type="match status" value="3"/>
</dbReference>
<keyword evidence="3 6" id="KW-0812">Transmembrane</keyword>
<dbReference type="SUPFAM" id="SSF103506">
    <property type="entry name" value="Mitochondrial carrier"/>
    <property type="match status" value="1"/>
</dbReference>
<keyword evidence="5 6" id="KW-0472">Membrane</keyword>
<evidence type="ECO:0000256" key="2">
    <source>
        <dbReference type="ARBA" id="ARBA00022448"/>
    </source>
</evidence>
<dbReference type="InterPro" id="IPR018108">
    <property type="entry name" value="MCP_transmembrane"/>
</dbReference>
<dbReference type="Proteomes" id="UP000516437">
    <property type="component" value="Chromosome 2"/>
</dbReference>
<evidence type="ECO:0000256" key="5">
    <source>
        <dbReference type="ARBA" id="ARBA00023136"/>
    </source>
</evidence>
<accession>A0A6A1UNG2</accession>
<dbReference type="PANTHER" id="PTHR24089">
    <property type="entry name" value="SOLUTE CARRIER FAMILY 25"/>
    <property type="match status" value="1"/>
</dbReference>
<reference evidence="8 10" key="2">
    <citation type="journal article" date="2019" name="Plant Biotechnol. J.">
        <title>The red bayberry genome and genetic basis of sex determination.</title>
        <authorList>
            <person name="Jia H.M."/>
            <person name="Jia H.J."/>
            <person name="Cai Q.L."/>
            <person name="Wang Y."/>
            <person name="Zhao H.B."/>
            <person name="Yang W.F."/>
            <person name="Wang G.Y."/>
            <person name="Li Y.H."/>
            <person name="Zhan D.L."/>
            <person name="Shen Y.T."/>
            <person name="Niu Q.F."/>
            <person name="Chang L."/>
            <person name="Qiu J."/>
            <person name="Zhao L."/>
            <person name="Xie H.B."/>
            <person name="Fu W.Y."/>
            <person name="Jin J."/>
            <person name="Li X.W."/>
            <person name="Jiao Y."/>
            <person name="Zhou C.C."/>
            <person name="Tu T."/>
            <person name="Chai C.Y."/>
            <person name="Gao J.L."/>
            <person name="Fan L.J."/>
            <person name="van de Weg E."/>
            <person name="Wang J.Y."/>
            <person name="Gao Z.S."/>
        </authorList>
    </citation>
    <scope>NUCLEOTIDE SEQUENCE [LARGE SCALE GENOMIC DNA]</scope>
    <source>
        <tissue evidence="8">Leaves</tissue>
    </source>
</reference>
<gene>
    <name evidence="8" type="ORF">CJ030_MR0G006706</name>
    <name evidence="9" type="ORF">CJ030_MR2G013752</name>
</gene>
<dbReference type="InterPro" id="IPR002067">
    <property type="entry name" value="MCP"/>
</dbReference>
<comment type="caution">
    <text evidence="8">The sequence shown here is derived from an EMBL/GenBank/DDBJ whole genome shotgun (WGS) entry which is preliminary data.</text>
</comment>
<evidence type="ECO:0000313" key="9">
    <source>
        <dbReference type="EMBL" id="KAB1224210.1"/>
    </source>
</evidence>
<dbReference type="GO" id="GO:0055085">
    <property type="term" value="P:transmembrane transport"/>
    <property type="evidence" value="ECO:0007669"/>
    <property type="project" value="InterPro"/>
</dbReference>
<feature type="repeat" description="Solcar" evidence="6">
    <location>
        <begin position="152"/>
        <end position="280"/>
    </location>
</feature>
<evidence type="ECO:0000313" key="10">
    <source>
        <dbReference type="Proteomes" id="UP000516437"/>
    </source>
</evidence>
<evidence type="ECO:0000256" key="3">
    <source>
        <dbReference type="ARBA" id="ARBA00022692"/>
    </source>
</evidence>
<dbReference type="Gene3D" id="1.50.40.10">
    <property type="entry name" value="Mitochondrial carrier domain"/>
    <property type="match status" value="1"/>
</dbReference>
<keyword evidence="2 7" id="KW-0813">Transport</keyword>
<evidence type="ECO:0000256" key="6">
    <source>
        <dbReference type="PROSITE-ProRule" id="PRU00282"/>
    </source>
</evidence>
<reference evidence="8" key="1">
    <citation type="submission" date="2018-07" db="EMBL/GenBank/DDBJ databases">
        <authorList>
            <person name="Gao Z.-S."/>
            <person name="Jia H.-M."/>
            <person name="Jia H.-J."/>
            <person name="Cai Q.-L."/>
            <person name="Wang Y."/>
            <person name="Zhao H.-B."/>
        </authorList>
    </citation>
    <scope>NUCLEOTIDE SEQUENCE</scope>
    <source>
        <tissue evidence="8">Leaves</tissue>
    </source>
</reference>
<evidence type="ECO:0000256" key="1">
    <source>
        <dbReference type="ARBA" id="ARBA00004141"/>
    </source>
</evidence>
<name>A0A6A1UNG2_9ROSI</name>
<dbReference type="PRINTS" id="PR00926">
    <property type="entry name" value="MITOCARRIER"/>
</dbReference>
<sequence length="387" mass="42239">MDARVGVVVEGGQRALNTAHGSVVDRKFLQQQSSHAKHSLNPQSQIGTVQQLLAGGIAGAFSKTCTAPLARLTILFQVQGMHSKAAALSKPCIWREASRIIHEEGFRAFWKGNLVTIAHRLPYSAVNFYAYERYKNWLHSIVGENHRGNTSADLCVHFVGGGLAGITAATSTYPLDLVRTRLAAQAVGVVGAKKQEKANSEPNEEKPIPSVFVLEPLSNSVPFCSPQTNATYYRGIWHSFHTICRDEGFLGLYKGLGATLLGVGPSIAISFSVYEALRTFWQSRRPDDPTVMVSLACGSISGIASSTATFPLDLVRRRMQLEGAGGRARVYNTGLFGTFGQIMRSEGLRGLYRGIMPEYYKVVPGVGIVFMTYETLKMLLSSMPSRF</sequence>
<dbReference type="InterPro" id="IPR023395">
    <property type="entry name" value="MCP_dom_sf"/>
</dbReference>
<proteinExistence type="inferred from homology"/>
<organism evidence="8 10">
    <name type="scientific">Morella rubra</name>
    <name type="common">Chinese bayberry</name>
    <dbReference type="NCBI Taxonomy" id="262757"/>
    <lineage>
        <taxon>Eukaryota</taxon>
        <taxon>Viridiplantae</taxon>
        <taxon>Streptophyta</taxon>
        <taxon>Embryophyta</taxon>
        <taxon>Tracheophyta</taxon>
        <taxon>Spermatophyta</taxon>
        <taxon>Magnoliopsida</taxon>
        <taxon>eudicotyledons</taxon>
        <taxon>Gunneridae</taxon>
        <taxon>Pentapetalae</taxon>
        <taxon>rosids</taxon>
        <taxon>fabids</taxon>
        <taxon>Fagales</taxon>
        <taxon>Myricaceae</taxon>
        <taxon>Morella</taxon>
    </lineage>
</organism>
<evidence type="ECO:0000256" key="7">
    <source>
        <dbReference type="RuleBase" id="RU000488"/>
    </source>
</evidence>
<evidence type="ECO:0000256" key="4">
    <source>
        <dbReference type="ARBA" id="ARBA00022737"/>
    </source>
</evidence>
<keyword evidence="10" id="KW-1185">Reference proteome</keyword>
<protein>
    <submittedName>
        <fullName evidence="8">Mitochondrial substrate carrier family protein B</fullName>
    </submittedName>
</protein>
<comment type="similarity">
    <text evidence="7">Belongs to the mitochondrial carrier (TC 2.A.29) family.</text>
</comment>
<comment type="subcellular location">
    <subcellularLocation>
        <location evidence="1">Membrane</location>
        <topology evidence="1">Multi-pass membrane protein</topology>
    </subcellularLocation>
</comment>
<feature type="repeat" description="Solcar" evidence="6">
    <location>
        <begin position="289"/>
        <end position="379"/>
    </location>
</feature>
<dbReference type="OrthoDB" id="270584at2759"/>
<keyword evidence="4" id="KW-0677">Repeat</keyword>
<feature type="repeat" description="Solcar" evidence="6">
    <location>
        <begin position="46"/>
        <end position="137"/>
    </location>
</feature>